<dbReference type="Proteomes" id="UP001281614">
    <property type="component" value="Unassembled WGS sequence"/>
</dbReference>
<name>A0AAE0D4U7_COLKA</name>
<evidence type="ECO:0000313" key="2">
    <source>
        <dbReference type="EMBL" id="KAK2754302.1"/>
    </source>
</evidence>
<keyword evidence="3" id="KW-1185">Reference proteome</keyword>
<evidence type="ECO:0000256" key="1">
    <source>
        <dbReference type="SAM" id="MobiDB-lite"/>
    </source>
</evidence>
<evidence type="ECO:0000313" key="3">
    <source>
        <dbReference type="Proteomes" id="UP001281614"/>
    </source>
</evidence>
<protein>
    <submittedName>
        <fullName evidence="2">Uncharacterized protein</fullName>
    </submittedName>
</protein>
<gene>
    <name evidence="2" type="ORF">CKAH01_17490</name>
</gene>
<dbReference type="EMBL" id="VYYT01000233">
    <property type="protein sequence ID" value="KAK2754302.1"/>
    <property type="molecule type" value="Genomic_DNA"/>
</dbReference>
<accession>A0AAE0D4U7</accession>
<dbReference type="AlphaFoldDB" id="A0AAE0D4U7"/>
<feature type="region of interest" description="Disordered" evidence="1">
    <location>
        <begin position="1"/>
        <end position="23"/>
    </location>
</feature>
<organism evidence="2 3">
    <name type="scientific">Colletotrichum kahawae</name>
    <name type="common">Coffee berry disease fungus</name>
    <dbReference type="NCBI Taxonomy" id="34407"/>
    <lineage>
        <taxon>Eukaryota</taxon>
        <taxon>Fungi</taxon>
        <taxon>Dikarya</taxon>
        <taxon>Ascomycota</taxon>
        <taxon>Pezizomycotina</taxon>
        <taxon>Sordariomycetes</taxon>
        <taxon>Hypocreomycetidae</taxon>
        <taxon>Glomerellales</taxon>
        <taxon>Glomerellaceae</taxon>
        <taxon>Colletotrichum</taxon>
        <taxon>Colletotrichum gloeosporioides species complex</taxon>
    </lineage>
</organism>
<feature type="compositionally biased region" description="Polar residues" evidence="1">
    <location>
        <begin position="11"/>
        <end position="21"/>
    </location>
</feature>
<comment type="caution">
    <text evidence="2">The sequence shown here is derived from an EMBL/GenBank/DDBJ whole genome shotgun (WGS) entry which is preliminary data.</text>
</comment>
<proteinExistence type="predicted"/>
<sequence>MSQELVLRSNAVDSDQGSISLENKGKENELDWIVRKPGFGLPLGHMPDDGNRFPCCTWTTGGAEDGAPPRCSSASAA</sequence>
<reference evidence="2" key="1">
    <citation type="submission" date="2023-02" db="EMBL/GenBank/DDBJ databases">
        <title>Colletotrichum kahawae CIFC_Que2 genome sequencing and assembly.</title>
        <authorList>
            <person name="Baroncelli R."/>
        </authorList>
    </citation>
    <scope>NUCLEOTIDE SEQUENCE</scope>
    <source>
        <strain evidence="2">CIFC_Que2</strain>
    </source>
</reference>